<protein>
    <recommendedName>
        <fullName evidence="6">DNA topoisomerase</fullName>
        <ecNumber evidence="6">5.6.2.1</ecNumber>
    </recommendedName>
</protein>
<dbReference type="GO" id="GO:0006281">
    <property type="term" value="P:DNA repair"/>
    <property type="evidence" value="ECO:0007669"/>
    <property type="project" value="TreeGrafter"/>
</dbReference>
<dbReference type="GO" id="GO:0003677">
    <property type="term" value="F:DNA binding"/>
    <property type="evidence" value="ECO:0007669"/>
    <property type="project" value="UniProtKB-KW"/>
</dbReference>
<dbReference type="InterPro" id="IPR023406">
    <property type="entry name" value="Topo_IA_AS"/>
</dbReference>
<dbReference type="PROSITE" id="PS52039">
    <property type="entry name" value="TOPO_IA_2"/>
    <property type="match status" value="1"/>
</dbReference>
<evidence type="ECO:0000256" key="3">
    <source>
        <dbReference type="ARBA" id="ARBA00023029"/>
    </source>
</evidence>
<dbReference type="AlphaFoldDB" id="A0A4P9Z360"/>
<dbReference type="InterPro" id="IPR034144">
    <property type="entry name" value="TOPRIM_TopoIII"/>
</dbReference>
<keyword evidence="10" id="KW-1185">Reference proteome</keyword>
<dbReference type="PRINTS" id="PR00417">
    <property type="entry name" value="PRTPISMRASEI"/>
</dbReference>
<evidence type="ECO:0000259" key="8">
    <source>
        <dbReference type="PROSITE" id="PS52039"/>
    </source>
</evidence>
<comment type="catalytic activity">
    <reaction evidence="1 6">
        <text>ATP-independent breakage of single-stranded DNA, followed by passage and rejoining.</text>
        <dbReference type="EC" id="5.6.2.1"/>
    </reaction>
</comment>
<feature type="domain" description="Topo IA-type catalytic" evidence="8">
    <location>
        <begin position="163"/>
        <end position="451"/>
    </location>
</feature>
<dbReference type="PROSITE" id="PS50880">
    <property type="entry name" value="TOPRIM"/>
    <property type="match status" value="1"/>
</dbReference>
<dbReference type="GO" id="GO:0031422">
    <property type="term" value="C:RecQ family helicase-topoisomerase III complex"/>
    <property type="evidence" value="ECO:0007669"/>
    <property type="project" value="TreeGrafter"/>
</dbReference>
<dbReference type="Pfam" id="PF01751">
    <property type="entry name" value="Toprim"/>
    <property type="match status" value="1"/>
</dbReference>
<sequence length="451" mass="52173">MYILHVAEKPALAKSIAQILSRGDMRVQSCAKYNKNFCFQYRIGTQLCDMVMTSVLGHLTEDDFPAEYQRWSDWPPALLFEAPIRRTVSKTMKDVHKNLVNKAQRAQQLFLWTDCDREGENIAHEIAQACRQANPRIVLRRPRFSVVNARDINRACQSPHDIDMRLVYAVDTRRELDLRIGAIFTRFQTMRFQRRFPLLGKRLISYGGCQFPTLGFVVDRFLKVENFVPQSFWKIEVRVARDDVQVSFLWRRVHLFDRICCLALYEECIERPTATVVSVRSRTTSKRKPLPLTTVELQKSATRFLNMSSDQAMAAAESLYTRGLISYPRTETNRFDASFPFTMMIERQVNDAAWGTFAQRQVAWPFLLDGGFHAPRSGKDDDRAHPPIHPTGHATDMNAHERSVFEFVTRRFLACCADDARGRETRVEIDISGELFWTKGLIVDARNYLDV</sequence>
<dbReference type="FunFam" id="1.10.290.10:FF:000001">
    <property type="entry name" value="DNA topoisomerase"/>
    <property type="match status" value="1"/>
</dbReference>
<evidence type="ECO:0000313" key="10">
    <source>
        <dbReference type="Proteomes" id="UP000278143"/>
    </source>
</evidence>
<accession>A0A4P9Z360</accession>
<dbReference type="GO" id="GO:0005634">
    <property type="term" value="C:nucleus"/>
    <property type="evidence" value="ECO:0007669"/>
    <property type="project" value="TreeGrafter"/>
</dbReference>
<dbReference type="Proteomes" id="UP000278143">
    <property type="component" value="Unassembled WGS sequence"/>
</dbReference>
<evidence type="ECO:0000259" key="7">
    <source>
        <dbReference type="PROSITE" id="PS50880"/>
    </source>
</evidence>
<dbReference type="PANTHER" id="PTHR11390">
    <property type="entry name" value="PROKARYOTIC DNA TOPOISOMERASE"/>
    <property type="match status" value="1"/>
</dbReference>
<dbReference type="Gene3D" id="1.10.460.10">
    <property type="entry name" value="Topoisomerase I, domain 2"/>
    <property type="match status" value="1"/>
</dbReference>
<dbReference type="InterPro" id="IPR013824">
    <property type="entry name" value="Topo_IA_cen_sub1"/>
</dbReference>
<dbReference type="Gene3D" id="1.10.290.10">
    <property type="entry name" value="Topoisomerase I, domain 4"/>
    <property type="match status" value="1"/>
</dbReference>
<dbReference type="InterPro" id="IPR000380">
    <property type="entry name" value="Topo_IA"/>
</dbReference>
<dbReference type="EMBL" id="KZ989293">
    <property type="protein sequence ID" value="RKP26983.1"/>
    <property type="molecule type" value="Genomic_DNA"/>
</dbReference>
<evidence type="ECO:0000256" key="6">
    <source>
        <dbReference type="RuleBase" id="RU362092"/>
    </source>
</evidence>
<dbReference type="GO" id="GO:0003917">
    <property type="term" value="F:DNA topoisomerase type I (single strand cut, ATP-independent) activity"/>
    <property type="evidence" value="ECO:0007669"/>
    <property type="project" value="UniProtKB-EC"/>
</dbReference>
<organism evidence="9 10">
    <name type="scientific">Syncephalis pseudoplumigaleata</name>
    <dbReference type="NCBI Taxonomy" id="1712513"/>
    <lineage>
        <taxon>Eukaryota</taxon>
        <taxon>Fungi</taxon>
        <taxon>Fungi incertae sedis</taxon>
        <taxon>Zoopagomycota</taxon>
        <taxon>Zoopagomycotina</taxon>
        <taxon>Zoopagomycetes</taxon>
        <taxon>Zoopagales</taxon>
        <taxon>Piptocephalidaceae</taxon>
        <taxon>Syncephalis</taxon>
    </lineage>
</organism>
<reference evidence="10" key="1">
    <citation type="journal article" date="2018" name="Nat. Microbiol.">
        <title>Leveraging single-cell genomics to expand the fungal tree of life.</title>
        <authorList>
            <person name="Ahrendt S.R."/>
            <person name="Quandt C.A."/>
            <person name="Ciobanu D."/>
            <person name="Clum A."/>
            <person name="Salamov A."/>
            <person name="Andreopoulos B."/>
            <person name="Cheng J.F."/>
            <person name="Woyke T."/>
            <person name="Pelin A."/>
            <person name="Henrissat B."/>
            <person name="Reynolds N.K."/>
            <person name="Benny G.L."/>
            <person name="Smith M.E."/>
            <person name="James T.Y."/>
            <person name="Grigoriev I.V."/>
        </authorList>
    </citation>
    <scope>NUCLEOTIDE SEQUENCE [LARGE SCALE GENOMIC DNA]</scope>
    <source>
        <strain evidence="10">Benny S71-1</strain>
    </source>
</reference>
<dbReference type="Pfam" id="PF01131">
    <property type="entry name" value="Topoisom_bac"/>
    <property type="match status" value="1"/>
</dbReference>
<dbReference type="CDD" id="cd03362">
    <property type="entry name" value="TOPRIM_TopoIA_TopoIII"/>
    <property type="match status" value="1"/>
</dbReference>
<evidence type="ECO:0000313" key="9">
    <source>
        <dbReference type="EMBL" id="RKP26983.1"/>
    </source>
</evidence>
<dbReference type="Gene3D" id="3.40.50.140">
    <property type="match status" value="1"/>
</dbReference>
<dbReference type="SMART" id="SM00493">
    <property type="entry name" value="TOPRIM"/>
    <property type="match status" value="1"/>
</dbReference>
<gene>
    <name evidence="9" type="ORF">SYNPS1DRAFT_13366</name>
</gene>
<dbReference type="SUPFAM" id="SSF56712">
    <property type="entry name" value="Prokaryotic type I DNA topoisomerase"/>
    <property type="match status" value="1"/>
</dbReference>
<dbReference type="InterPro" id="IPR003602">
    <property type="entry name" value="Topo_IA_DNA-bd_dom"/>
</dbReference>
<evidence type="ECO:0000256" key="2">
    <source>
        <dbReference type="ARBA" id="ARBA00009446"/>
    </source>
</evidence>
<evidence type="ECO:0000256" key="4">
    <source>
        <dbReference type="ARBA" id="ARBA00023125"/>
    </source>
</evidence>
<dbReference type="InterPro" id="IPR003601">
    <property type="entry name" value="Topo_IA_2"/>
</dbReference>
<dbReference type="InterPro" id="IPR023405">
    <property type="entry name" value="Topo_IA_core_domain"/>
</dbReference>
<dbReference type="OrthoDB" id="430051at2759"/>
<dbReference type="GO" id="GO:0006265">
    <property type="term" value="P:DNA topological change"/>
    <property type="evidence" value="ECO:0007669"/>
    <property type="project" value="InterPro"/>
</dbReference>
<keyword evidence="3 6" id="KW-0799">Topoisomerase</keyword>
<evidence type="ECO:0000256" key="1">
    <source>
        <dbReference type="ARBA" id="ARBA00000213"/>
    </source>
</evidence>
<dbReference type="PROSITE" id="PS00396">
    <property type="entry name" value="TOPO_IA_1"/>
    <property type="match status" value="1"/>
</dbReference>
<keyword evidence="5 6" id="KW-0413">Isomerase</keyword>
<evidence type="ECO:0000256" key="5">
    <source>
        <dbReference type="ARBA" id="ARBA00023235"/>
    </source>
</evidence>
<keyword evidence="4 6" id="KW-0238">DNA-binding</keyword>
<feature type="domain" description="Toprim" evidence="7">
    <location>
        <begin position="2"/>
        <end position="145"/>
    </location>
</feature>
<dbReference type="FunFam" id="3.40.50.140:FF:000003">
    <property type="entry name" value="DNA topoisomerase"/>
    <property type="match status" value="1"/>
</dbReference>
<proteinExistence type="inferred from homology"/>
<comment type="similarity">
    <text evidence="2 6">Belongs to the type IA topoisomerase family.</text>
</comment>
<name>A0A4P9Z360_9FUNG</name>
<dbReference type="SMART" id="SM00436">
    <property type="entry name" value="TOP1Bc"/>
    <property type="match status" value="1"/>
</dbReference>
<dbReference type="InterPro" id="IPR013497">
    <property type="entry name" value="Topo_IA_cen"/>
</dbReference>
<dbReference type="GO" id="GO:0006310">
    <property type="term" value="P:DNA recombination"/>
    <property type="evidence" value="ECO:0007669"/>
    <property type="project" value="TreeGrafter"/>
</dbReference>
<dbReference type="EC" id="5.6.2.1" evidence="6"/>
<feature type="non-terminal residue" evidence="9">
    <location>
        <position position="451"/>
    </location>
</feature>
<dbReference type="InterPro" id="IPR006171">
    <property type="entry name" value="TOPRIM_dom"/>
</dbReference>
<dbReference type="SMART" id="SM00437">
    <property type="entry name" value="TOP1Ac"/>
    <property type="match status" value="1"/>
</dbReference>
<dbReference type="PANTHER" id="PTHR11390:SF21">
    <property type="entry name" value="DNA TOPOISOMERASE 3-ALPHA"/>
    <property type="match status" value="1"/>
</dbReference>
<comment type="function">
    <text evidence="6">Introduces a single-strand break via transesterification at a target site in duplex DNA. Releases the supercoiling and torsional tension of DNA introduced during the DNA replication and transcription by transiently cleaving and rejoining one strand of the DNA duplex. The scissile phosphodiester is attacked by the catalytic tyrosine of the enzyme, resulting in the formation of a DNA-(5'-phosphotyrosyl)-enzyme intermediate and the expulsion of a 3'-OH DNA strand.</text>
</comment>
<dbReference type="InterPro" id="IPR013826">
    <property type="entry name" value="Topo_IA_cen_sub3"/>
</dbReference>